<dbReference type="Gene3D" id="2.170.270.10">
    <property type="entry name" value="SET domain"/>
    <property type="match status" value="1"/>
</dbReference>
<feature type="domain" description="Post-SET" evidence="6">
    <location>
        <begin position="449"/>
        <end position="465"/>
    </location>
</feature>
<name>A0ABU9E560_9BACT</name>
<sequence length="495" mass="55078">MMEFDGLRICLLTDQEIDSGLPLPDDDWPCDPRPYLSEADWTVLTLEKETAVAALLGAAREGFDVYFNLCDGAWDEARPGIEVVHTLERLDVPFTGAHSGFYEPSREAMKRVCDDVGVLAPAGIRILEDSDVQRAAASLRFPLIVKHPSSYASVGLTPESRVDTVDQLRAQVARMLEMHHGALVEEFIEGDEYTVLVAENADPSAPPVTYQPLSYRFPEGETFKHERLKWVHYHGLEAGPVDDPDLDRRLRDDCARFFAGLGGSGYARCDVRVDAAGRPFVLELNPNCGLFYPPTDAGSADLILQWDPAGHEGFVRTVLEAALARHRRRRSAWTAGRTRRGYGLLATRSVAVGEPILNLEGASTELVRRDRLEAVDDPVQRRRLIRGAWPLTRDLWIAAPRDPMEWRPLNHACDPSAWVCGLELQARRALEPGDEITVDYATLYDEILPDFACDCGGAECRGTIRGTDWRSDGVARYGAHLSDYIRDRRSTPGPG</sequence>
<feature type="domain" description="ATP-grasp" evidence="7">
    <location>
        <begin position="110"/>
        <end position="323"/>
    </location>
</feature>
<comment type="caution">
    <text evidence="8">The sequence shown here is derived from an EMBL/GenBank/DDBJ whole genome shotgun (WGS) entry which is preliminary data.</text>
</comment>
<keyword evidence="3" id="KW-0808">Transferase</keyword>
<evidence type="ECO:0000259" key="7">
    <source>
        <dbReference type="PROSITE" id="PS50975"/>
    </source>
</evidence>
<evidence type="ECO:0000259" key="6">
    <source>
        <dbReference type="PROSITE" id="PS50868"/>
    </source>
</evidence>
<accession>A0ABU9E560</accession>
<keyword evidence="4" id="KW-0949">S-adenosyl-L-methionine</keyword>
<dbReference type="PROSITE" id="PS50868">
    <property type="entry name" value="POST_SET"/>
    <property type="match status" value="1"/>
</dbReference>
<dbReference type="PROSITE" id="PS50975">
    <property type="entry name" value="ATP_GRASP"/>
    <property type="match status" value="1"/>
</dbReference>
<evidence type="ECO:0000256" key="2">
    <source>
        <dbReference type="ARBA" id="ARBA00022598"/>
    </source>
</evidence>
<dbReference type="Pfam" id="PF00856">
    <property type="entry name" value="SET"/>
    <property type="match status" value="1"/>
</dbReference>
<keyword evidence="2" id="KW-0436">Ligase</keyword>
<dbReference type="InterPro" id="IPR003616">
    <property type="entry name" value="Post-SET_dom"/>
</dbReference>
<gene>
    <name evidence="8" type="ORF">WI372_02615</name>
</gene>
<comment type="similarity">
    <text evidence="1">Belongs to the D-alanine--D-alanine ligase family.</text>
</comment>
<dbReference type="RefSeq" id="WP_405282816.1">
    <property type="nucleotide sequence ID" value="NZ_CP144380.1"/>
</dbReference>
<dbReference type="Pfam" id="PF07478">
    <property type="entry name" value="Dala_Dala_lig_C"/>
    <property type="match status" value="1"/>
</dbReference>
<evidence type="ECO:0000313" key="8">
    <source>
        <dbReference type="EMBL" id="MEK9499874.1"/>
    </source>
</evidence>
<proteinExistence type="inferred from homology"/>
<dbReference type="InterPro" id="IPR011761">
    <property type="entry name" value="ATP-grasp"/>
</dbReference>
<keyword evidence="5" id="KW-0547">Nucleotide-binding</keyword>
<protein>
    <submittedName>
        <fullName evidence="8">SET domain-containing protein-lysine N-methyltransferase</fullName>
    </submittedName>
</protein>
<dbReference type="PANTHER" id="PTHR23132">
    <property type="entry name" value="D-ALANINE--D-ALANINE LIGASE"/>
    <property type="match status" value="1"/>
</dbReference>
<dbReference type="SUPFAM" id="SSF82199">
    <property type="entry name" value="SET domain"/>
    <property type="match status" value="1"/>
</dbReference>
<keyword evidence="9" id="KW-1185">Reference proteome</keyword>
<dbReference type="InterPro" id="IPR001214">
    <property type="entry name" value="SET_dom"/>
</dbReference>
<dbReference type="InterPro" id="IPR046341">
    <property type="entry name" value="SET_dom_sf"/>
</dbReference>
<evidence type="ECO:0000256" key="1">
    <source>
        <dbReference type="ARBA" id="ARBA00010871"/>
    </source>
</evidence>
<dbReference type="SUPFAM" id="SSF56059">
    <property type="entry name" value="Glutathione synthetase ATP-binding domain-like"/>
    <property type="match status" value="1"/>
</dbReference>
<evidence type="ECO:0000313" key="9">
    <source>
        <dbReference type="Proteomes" id="UP001484239"/>
    </source>
</evidence>
<keyword evidence="5" id="KW-0067">ATP-binding</keyword>
<dbReference type="PANTHER" id="PTHR23132:SF23">
    <property type="entry name" value="D-ALANINE--D-ALANINE LIGASE B"/>
    <property type="match status" value="1"/>
</dbReference>
<organism evidence="8 9">
    <name type="scientific">Gaopeijia maritima</name>
    <dbReference type="NCBI Taxonomy" id="3119007"/>
    <lineage>
        <taxon>Bacteria</taxon>
        <taxon>Pseudomonadati</taxon>
        <taxon>Gemmatimonadota</taxon>
        <taxon>Longimicrobiia</taxon>
        <taxon>Gaopeijiales</taxon>
        <taxon>Gaopeijiaceae</taxon>
        <taxon>Gaopeijia</taxon>
    </lineage>
</organism>
<evidence type="ECO:0000256" key="5">
    <source>
        <dbReference type="PROSITE-ProRule" id="PRU00409"/>
    </source>
</evidence>
<evidence type="ECO:0000256" key="3">
    <source>
        <dbReference type="ARBA" id="ARBA00022679"/>
    </source>
</evidence>
<evidence type="ECO:0000256" key="4">
    <source>
        <dbReference type="ARBA" id="ARBA00022691"/>
    </source>
</evidence>
<dbReference type="EMBL" id="JBBHLI010000001">
    <property type="protein sequence ID" value="MEK9499874.1"/>
    <property type="molecule type" value="Genomic_DNA"/>
</dbReference>
<dbReference type="InterPro" id="IPR011095">
    <property type="entry name" value="Dala_Dala_lig_C"/>
</dbReference>
<dbReference type="Gene3D" id="3.30.470.20">
    <property type="entry name" value="ATP-grasp fold, B domain"/>
    <property type="match status" value="1"/>
</dbReference>
<reference evidence="8 9" key="1">
    <citation type="submission" date="2024-02" db="EMBL/GenBank/DDBJ databases">
        <title>A novel Gemmatimonadota bacterium.</title>
        <authorList>
            <person name="Du Z.-J."/>
            <person name="Ye Y.-Q."/>
        </authorList>
    </citation>
    <scope>NUCLEOTIDE SEQUENCE [LARGE SCALE GENOMIC DNA]</scope>
    <source>
        <strain evidence="8 9">DH-20</strain>
    </source>
</reference>
<dbReference type="Proteomes" id="UP001484239">
    <property type="component" value="Unassembled WGS sequence"/>
</dbReference>